<reference evidence="14 15" key="1">
    <citation type="journal article" date="2015" name="Genome Announc.">
        <title>Expanding the biotechnology potential of lactobacilli through comparative genomics of 213 strains and associated genera.</title>
        <authorList>
            <person name="Sun Z."/>
            <person name="Harris H.M."/>
            <person name="McCann A."/>
            <person name="Guo C."/>
            <person name="Argimon S."/>
            <person name="Zhang W."/>
            <person name="Yang X."/>
            <person name="Jeffery I.B."/>
            <person name="Cooney J.C."/>
            <person name="Kagawa T.F."/>
            <person name="Liu W."/>
            <person name="Song Y."/>
            <person name="Salvetti E."/>
            <person name="Wrobel A."/>
            <person name="Rasinkangas P."/>
            <person name="Parkhill J."/>
            <person name="Rea M.C."/>
            <person name="O'Sullivan O."/>
            <person name="Ritari J."/>
            <person name="Douillard F.P."/>
            <person name="Paul Ross R."/>
            <person name="Yang R."/>
            <person name="Briner A.E."/>
            <person name="Felis G.E."/>
            <person name="de Vos W.M."/>
            <person name="Barrangou R."/>
            <person name="Klaenhammer T.R."/>
            <person name="Caufield P.W."/>
            <person name="Cui Y."/>
            <person name="Zhang H."/>
            <person name="O'Toole P.W."/>
        </authorList>
    </citation>
    <scope>NUCLEOTIDE SEQUENCE [LARGE SCALE GENOMIC DNA]</scope>
    <source>
        <strain evidence="14 15">DSM 15638</strain>
    </source>
</reference>
<organism evidence="14 15">
    <name type="scientific">Dellaglioa algida DSM 15638</name>
    <dbReference type="NCBI Taxonomy" id="1423719"/>
    <lineage>
        <taxon>Bacteria</taxon>
        <taxon>Bacillati</taxon>
        <taxon>Bacillota</taxon>
        <taxon>Bacilli</taxon>
        <taxon>Lactobacillales</taxon>
        <taxon>Lactobacillaceae</taxon>
        <taxon>Dellaglioa</taxon>
    </lineage>
</organism>
<evidence type="ECO:0000256" key="1">
    <source>
        <dbReference type="ARBA" id="ARBA00000971"/>
    </source>
</evidence>
<protein>
    <recommendedName>
        <fullName evidence="11">Foldase protein PrsA</fullName>
        <ecNumber evidence="11">5.2.1.8</ecNumber>
    </recommendedName>
</protein>
<dbReference type="PANTHER" id="PTHR47245">
    <property type="entry name" value="PEPTIDYLPROLYL ISOMERASE"/>
    <property type="match status" value="1"/>
</dbReference>
<dbReference type="InterPro" id="IPR023059">
    <property type="entry name" value="Foldase_PrsA"/>
</dbReference>
<keyword evidence="5 11" id="KW-0732">Signal</keyword>
<keyword evidence="7 11" id="KW-0472">Membrane</keyword>
<evidence type="ECO:0000256" key="5">
    <source>
        <dbReference type="ARBA" id="ARBA00022729"/>
    </source>
</evidence>
<dbReference type="GeneID" id="83548691"/>
<evidence type="ECO:0000313" key="15">
    <source>
        <dbReference type="Proteomes" id="UP000051450"/>
    </source>
</evidence>
<proteinExistence type="inferred from homology"/>
<dbReference type="EC" id="5.2.1.8" evidence="11"/>
<feature type="signal peptide" evidence="12">
    <location>
        <begin position="1"/>
        <end position="18"/>
    </location>
</feature>
<keyword evidence="10 11" id="KW-0449">Lipoprotein</keyword>
<accession>A0A0R1HIF8</accession>
<dbReference type="PATRIC" id="fig|1423719.4.peg.34"/>
<keyword evidence="8 11" id="KW-0564">Palmitate</keyword>
<dbReference type="EMBL" id="AZDI01000001">
    <property type="protein sequence ID" value="KRK46413.1"/>
    <property type="molecule type" value="Genomic_DNA"/>
</dbReference>
<evidence type="ECO:0000256" key="4">
    <source>
        <dbReference type="ARBA" id="ARBA00022475"/>
    </source>
</evidence>
<evidence type="ECO:0000256" key="9">
    <source>
        <dbReference type="ARBA" id="ARBA00023235"/>
    </source>
</evidence>
<sequence length="301" mass="32629">MKKWLVALAGVLLTFTLAGCGNSTVATTSGGKVTESAYYDSLKKTSSGTSILQQMILNKVLEKEYGKDVSDKEVTKQYDTYKAQYGSSFSSVLSQNSMTKTSFKAELRSNLLLKAAVKDYSDLSTSAVNKQWEAYQPTITVQRIQVAKESDAKDIIKQLDEQKTAKKLTDKFTALAKEKSTDTTSASTGGTLSPFNNTDTTLTAEFKKAAFDLKQGKYTTTPVKTASGYDVILSVKNAGKGKKADHTSDLKEQIVTETMADSTKLQKIVGKVLKKGNVSIKDKDLKDVLSSYLSSSSSSAK</sequence>
<comment type="function">
    <text evidence="11">Plays a major role in protein secretion by helping the post-translocational extracellular folding of several secreted proteins.</text>
</comment>
<dbReference type="HAMAP" id="MF_01145">
    <property type="entry name" value="Foldase_PrsA"/>
    <property type="match status" value="1"/>
</dbReference>
<dbReference type="Pfam" id="PF00639">
    <property type="entry name" value="Rotamase"/>
    <property type="match status" value="1"/>
</dbReference>
<evidence type="ECO:0000259" key="13">
    <source>
        <dbReference type="PROSITE" id="PS50198"/>
    </source>
</evidence>
<dbReference type="OrthoDB" id="14196at2"/>
<evidence type="ECO:0000256" key="8">
    <source>
        <dbReference type="ARBA" id="ARBA00023139"/>
    </source>
</evidence>
<dbReference type="SUPFAM" id="SSF109998">
    <property type="entry name" value="Triger factor/SurA peptide-binding domain-like"/>
    <property type="match status" value="1"/>
</dbReference>
<evidence type="ECO:0000256" key="6">
    <source>
        <dbReference type="ARBA" id="ARBA00023110"/>
    </source>
</evidence>
<evidence type="ECO:0000256" key="12">
    <source>
        <dbReference type="SAM" id="SignalP"/>
    </source>
</evidence>
<evidence type="ECO:0000256" key="3">
    <source>
        <dbReference type="ARBA" id="ARBA00006071"/>
    </source>
</evidence>
<dbReference type="InterPro" id="IPR000297">
    <property type="entry name" value="PPIase_PpiC"/>
</dbReference>
<gene>
    <name evidence="11" type="primary">prsA</name>
    <name evidence="14" type="ORF">FC66_GL000036</name>
</gene>
<evidence type="ECO:0000256" key="2">
    <source>
        <dbReference type="ARBA" id="ARBA00004193"/>
    </source>
</evidence>
<dbReference type="GO" id="GO:0006457">
    <property type="term" value="P:protein folding"/>
    <property type="evidence" value="ECO:0007669"/>
    <property type="project" value="UniProtKB-UniRule"/>
</dbReference>
<feature type="chain" id="PRO_5039046668" description="Foldase protein PrsA" evidence="12">
    <location>
        <begin position="19"/>
        <end position="301"/>
    </location>
</feature>
<name>A0A0R1HIF8_9LACO</name>
<comment type="caution">
    <text evidence="14">The sequence shown here is derived from an EMBL/GenBank/DDBJ whole genome shotgun (WGS) entry which is preliminary data.</text>
</comment>
<dbReference type="InterPro" id="IPR046357">
    <property type="entry name" value="PPIase_dom_sf"/>
</dbReference>
<evidence type="ECO:0000256" key="10">
    <source>
        <dbReference type="ARBA" id="ARBA00023288"/>
    </source>
</evidence>
<dbReference type="NCBIfam" id="NF003356">
    <property type="entry name" value="PRK04405.1"/>
    <property type="match status" value="1"/>
</dbReference>
<dbReference type="PANTHER" id="PTHR47245:SF1">
    <property type="entry name" value="FOLDASE PROTEIN PRSA"/>
    <property type="match status" value="1"/>
</dbReference>
<comment type="similarity">
    <text evidence="3 11">Belongs to the PrsA family.</text>
</comment>
<evidence type="ECO:0000256" key="7">
    <source>
        <dbReference type="ARBA" id="ARBA00023136"/>
    </source>
</evidence>
<dbReference type="GO" id="GO:0005886">
    <property type="term" value="C:plasma membrane"/>
    <property type="evidence" value="ECO:0007669"/>
    <property type="project" value="UniProtKB-SubCell"/>
</dbReference>
<comment type="subcellular location">
    <subcellularLocation>
        <location evidence="2 11">Cell membrane</location>
        <topology evidence="2 11">Lipid-anchor</topology>
    </subcellularLocation>
</comment>
<dbReference type="RefSeq" id="WP_057973358.1">
    <property type="nucleotide sequence ID" value="NZ_AZDI01000001.1"/>
</dbReference>
<feature type="domain" description="PpiC" evidence="13">
    <location>
        <begin position="136"/>
        <end position="236"/>
    </location>
</feature>
<keyword evidence="4 11" id="KW-1003">Cell membrane</keyword>
<dbReference type="PROSITE" id="PS51257">
    <property type="entry name" value="PROKAR_LIPOPROTEIN"/>
    <property type="match status" value="1"/>
</dbReference>
<dbReference type="AlphaFoldDB" id="A0A0R1HIF8"/>
<evidence type="ECO:0000313" key="14">
    <source>
        <dbReference type="EMBL" id="KRK46413.1"/>
    </source>
</evidence>
<comment type="catalytic activity">
    <reaction evidence="1 11">
        <text>[protein]-peptidylproline (omega=180) = [protein]-peptidylproline (omega=0)</text>
        <dbReference type="Rhea" id="RHEA:16237"/>
        <dbReference type="Rhea" id="RHEA-COMP:10747"/>
        <dbReference type="Rhea" id="RHEA-COMP:10748"/>
        <dbReference type="ChEBI" id="CHEBI:83833"/>
        <dbReference type="ChEBI" id="CHEBI:83834"/>
        <dbReference type="EC" id="5.2.1.8"/>
    </reaction>
</comment>
<dbReference type="GO" id="GO:0003755">
    <property type="term" value="F:peptidyl-prolyl cis-trans isomerase activity"/>
    <property type="evidence" value="ECO:0007669"/>
    <property type="project" value="UniProtKB-UniRule"/>
</dbReference>
<dbReference type="InterPro" id="IPR050245">
    <property type="entry name" value="PrsA_foldase"/>
</dbReference>
<keyword evidence="6 11" id="KW-0697">Rotamase</keyword>
<dbReference type="SUPFAM" id="SSF54534">
    <property type="entry name" value="FKBP-like"/>
    <property type="match status" value="1"/>
</dbReference>
<keyword evidence="9 11" id="KW-0413">Isomerase</keyword>
<dbReference type="Gene3D" id="3.10.50.40">
    <property type="match status" value="1"/>
</dbReference>
<dbReference type="STRING" id="1423719.FC66_GL000036"/>
<keyword evidence="15" id="KW-1185">Reference proteome</keyword>
<dbReference type="Proteomes" id="UP000051450">
    <property type="component" value="Unassembled WGS sequence"/>
</dbReference>
<dbReference type="PROSITE" id="PS50198">
    <property type="entry name" value="PPIC_PPIASE_2"/>
    <property type="match status" value="1"/>
</dbReference>
<dbReference type="InterPro" id="IPR027304">
    <property type="entry name" value="Trigger_fact/SurA_dom_sf"/>
</dbReference>
<evidence type="ECO:0000256" key="11">
    <source>
        <dbReference type="HAMAP-Rule" id="MF_01145"/>
    </source>
</evidence>